<reference evidence="4 5" key="1">
    <citation type="submission" date="2023-04" db="EMBL/GenBank/DDBJ databases">
        <title>Forest soil microbial communities from Buena Vista Peninsula, Colon Province, Panama.</title>
        <authorList>
            <person name="Bouskill N."/>
        </authorList>
    </citation>
    <scope>NUCLEOTIDE SEQUENCE [LARGE SCALE GENOMIC DNA]</scope>
    <source>
        <strain evidence="4 5">GGS1</strain>
    </source>
</reference>
<organism evidence="4 5">
    <name type="scientific">Streptomyces pseudovenezuelae</name>
    <dbReference type="NCBI Taxonomy" id="67350"/>
    <lineage>
        <taxon>Bacteria</taxon>
        <taxon>Bacillati</taxon>
        <taxon>Actinomycetota</taxon>
        <taxon>Actinomycetes</taxon>
        <taxon>Kitasatosporales</taxon>
        <taxon>Streptomycetaceae</taxon>
        <taxon>Streptomyces</taxon>
        <taxon>Streptomyces aurantiacus group</taxon>
    </lineage>
</organism>
<gene>
    <name evidence="4" type="ORF">M2283_002882</name>
</gene>
<dbReference type="InterPro" id="IPR000182">
    <property type="entry name" value="GNAT_dom"/>
</dbReference>
<dbReference type="GO" id="GO:0008999">
    <property type="term" value="F:protein-N-terminal-alanine acetyltransferase activity"/>
    <property type="evidence" value="ECO:0007669"/>
    <property type="project" value="UniProtKB-EC"/>
</dbReference>
<protein>
    <submittedName>
        <fullName evidence="4">Ribosomal-protein-alanine N-acetyltransferase</fullName>
        <ecNumber evidence="4">2.3.1.266</ecNumber>
    </submittedName>
</protein>
<dbReference type="CDD" id="cd04301">
    <property type="entry name" value="NAT_SF"/>
    <property type="match status" value="1"/>
</dbReference>
<evidence type="ECO:0000313" key="5">
    <source>
        <dbReference type="Proteomes" id="UP001160499"/>
    </source>
</evidence>
<keyword evidence="1 4" id="KW-0808">Transferase</keyword>
<dbReference type="Pfam" id="PF00583">
    <property type="entry name" value="Acetyltransf_1"/>
    <property type="match status" value="1"/>
</dbReference>
<dbReference type="EMBL" id="JARXVH010000004">
    <property type="protein sequence ID" value="MDH6215578.1"/>
    <property type="molecule type" value="Genomic_DNA"/>
</dbReference>
<evidence type="ECO:0000256" key="1">
    <source>
        <dbReference type="ARBA" id="ARBA00022679"/>
    </source>
</evidence>
<proteinExistence type="predicted"/>
<sequence>MTALPARRSVRQLRLRGVGEADLDALAHLDREAFPDEPYPYFVLRQLYDVYPRHLLVLDDGTALKGYVLVGTPPDATRSWILGLGITRDERGRGHGRRLMLEVLRRLRADRVREVCLTVDPANLPAIDLYASLGFTAEPDVRADYFGPGADRLIMRLTL</sequence>
<feature type="domain" description="N-acetyltransferase" evidence="3">
    <location>
        <begin position="13"/>
        <end position="159"/>
    </location>
</feature>
<dbReference type="RefSeq" id="WP_280876561.1">
    <property type="nucleotide sequence ID" value="NZ_JARXVH010000004.1"/>
</dbReference>
<dbReference type="EC" id="2.3.1.266" evidence="4"/>
<keyword evidence="2 4" id="KW-0012">Acyltransferase</keyword>
<comment type="caution">
    <text evidence="4">The sequence shown here is derived from an EMBL/GenBank/DDBJ whole genome shotgun (WGS) entry which is preliminary data.</text>
</comment>
<dbReference type="InterPro" id="IPR016181">
    <property type="entry name" value="Acyl_CoA_acyltransferase"/>
</dbReference>
<dbReference type="InterPro" id="IPR050680">
    <property type="entry name" value="YpeA/RimI_acetyltransf"/>
</dbReference>
<dbReference type="SUPFAM" id="SSF55729">
    <property type="entry name" value="Acyl-CoA N-acyltransferases (Nat)"/>
    <property type="match status" value="1"/>
</dbReference>
<evidence type="ECO:0000256" key="2">
    <source>
        <dbReference type="ARBA" id="ARBA00023315"/>
    </source>
</evidence>
<dbReference type="PROSITE" id="PS51186">
    <property type="entry name" value="GNAT"/>
    <property type="match status" value="1"/>
</dbReference>
<dbReference type="Proteomes" id="UP001160499">
    <property type="component" value="Unassembled WGS sequence"/>
</dbReference>
<dbReference type="PANTHER" id="PTHR43420">
    <property type="entry name" value="ACETYLTRANSFERASE"/>
    <property type="match status" value="1"/>
</dbReference>
<name>A0ABT6LH05_9ACTN</name>
<evidence type="ECO:0000259" key="3">
    <source>
        <dbReference type="PROSITE" id="PS51186"/>
    </source>
</evidence>
<evidence type="ECO:0000313" key="4">
    <source>
        <dbReference type="EMBL" id="MDH6215578.1"/>
    </source>
</evidence>
<accession>A0ABT6LH05</accession>
<dbReference type="PANTHER" id="PTHR43420:SF12">
    <property type="entry name" value="N-ACETYLTRANSFERASE DOMAIN-CONTAINING PROTEIN"/>
    <property type="match status" value="1"/>
</dbReference>
<dbReference type="Gene3D" id="3.40.630.30">
    <property type="match status" value="1"/>
</dbReference>
<keyword evidence="5" id="KW-1185">Reference proteome</keyword>